<proteinExistence type="predicted"/>
<comment type="caution">
    <text evidence="1">The sequence shown here is derived from an EMBL/GenBank/DDBJ whole genome shotgun (WGS) entry which is preliminary data.</text>
</comment>
<dbReference type="OrthoDB" id="229676at2"/>
<name>M5UGG0_9BACT</name>
<dbReference type="Proteomes" id="UP000011885">
    <property type="component" value="Unassembled WGS sequence"/>
</dbReference>
<sequence length="563" mass="60889">MTVHDDILAWSLDQPHWQRDALRRIIEKGVFENTDIDELTAACREAHGLSEEAAPELNFLAAEHIPSRHQAGRKITLSSISEAENVNALDSSQTLPFAPTGLTVVFGNNGSGKSGYGRILRRACRARSKGEPILPNVLGNATTAPASAVITHAVDDAEQSPGQWIDGQRSPDGLGSISFFDSDCASVHVRDKNDVAFTPFGMEILPTLGDLCKSIQARIDTEKKALESETPPFLRNNFATGETKVGKKLTGLKASANLEDLDSLATLNDAESKRLKEISVQLASDPQKAAKELRVQAGRITTLERSLVTAEKALSNEAIAAIKTLAKDASAKAKAAQVAAAMDFNDDPLSGIGEPVWRELWDAARRFSTLAVPDAEFPVTDTEDAVCVLCQQPLADDAKDRLQRFEKFVRDESAQQSTKAAAALKTAISALQRLDLQGEGLREQMKDLESVDAAVALSVRNQLATMLRRLRAVKQASESGVWSFDIPGTINGIGDQLGTLIKTLGLRAADIDKSADTTEQKKLSDELAELKAREWLATVLGDVKEHVSRLDDISKLKKANKGN</sequence>
<dbReference type="RefSeq" id="WP_008680561.1">
    <property type="nucleotide sequence ID" value="NZ_ANOH01000228.1"/>
</dbReference>
<accession>M5UGG0</accession>
<keyword evidence="2" id="KW-1185">Reference proteome</keyword>
<protein>
    <recommendedName>
        <fullName evidence="3">Rad50/SbcC-type AAA domain-containing protein</fullName>
    </recommendedName>
</protein>
<gene>
    <name evidence="1" type="ORF">RSSM_03422</name>
</gene>
<dbReference type="AlphaFoldDB" id="M5UGG0"/>
<evidence type="ECO:0000313" key="1">
    <source>
        <dbReference type="EMBL" id="EMI55098.1"/>
    </source>
</evidence>
<reference evidence="1 2" key="1">
    <citation type="journal article" date="2013" name="Mar. Genomics">
        <title>Expression of sulfatases in Rhodopirellula baltica and the diversity of sulfatases in the genus Rhodopirellula.</title>
        <authorList>
            <person name="Wegner C.E."/>
            <person name="Richter-Heitmann T."/>
            <person name="Klindworth A."/>
            <person name="Klockow C."/>
            <person name="Richter M."/>
            <person name="Achstetter T."/>
            <person name="Glockner F.O."/>
            <person name="Harder J."/>
        </authorList>
    </citation>
    <scope>NUCLEOTIDE SEQUENCE [LARGE SCALE GENOMIC DNA]</scope>
    <source>
        <strain evidence="1 2">SM41</strain>
    </source>
</reference>
<dbReference type="EMBL" id="ANOH01000228">
    <property type="protein sequence ID" value="EMI55098.1"/>
    <property type="molecule type" value="Genomic_DNA"/>
</dbReference>
<dbReference type="PATRIC" id="fig|1263870.3.peg.3639"/>
<evidence type="ECO:0000313" key="2">
    <source>
        <dbReference type="Proteomes" id="UP000011885"/>
    </source>
</evidence>
<evidence type="ECO:0008006" key="3">
    <source>
        <dbReference type="Google" id="ProtNLM"/>
    </source>
</evidence>
<organism evidence="1 2">
    <name type="scientific">Rhodopirellula sallentina SM41</name>
    <dbReference type="NCBI Taxonomy" id="1263870"/>
    <lineage>
        <taxon>Bacteria</taxon>
        <taxon>Pseudomonadati</taxon>
        <taxon>Planctomycetota</taxon>
        <taxon>Planctomycetia</taxon>
        <taxon>Pirellulales</taxon>
        <taxon>Pirellulaceae</taxon>
        <taxon>Rhodopirellula</taxon>
    </lineage>
</organism>